<reference evidence="2 3" key="1">
    <citation type="journal article" name="Sci. Rep.">
        <title>Genome-scale phylogenetic analyses confirm Olpidium as the closest living zoosporic fungus to the non-flagellated, terrestrial fungi.</title>
        <authorList>
            <person name="Chang Y."/>
            <person name="Rochon D."/>
            <person name="Sekimoto S."/>
            <person name="Wang Y."/>
            <person name="Chovatia M."/>
            <person name="Sandor L."/>
            <person name="Salamov A."/>
            <person name="Grigoriev I.V."/>
            <person name="Stajich J.E."/>
            <person name="Spatafora J.W."/>
        </authorList>
    </citation>
    <scope>NUCLEOTIDE SEQUENCE [LARGE SCALE GENOMIC DNA]</scope>
    <source>
        <strain evidence="2">S191</strain>
    </source>
</reference>
<dbReference type="GO" id="GO:0008775">
    <property type="term" value="F:acetate CoA-transferase activity"/>
    <property type="evidence" value="ECO:0007669"/>
    <property type="project" value="InterPro"/>
</dbReference>
<dbReference type="InterPro" id="IPR037171">
    <property type="entry name" value="NagB/RpiA_transferase-like"/>
</dbReference>
<evidence type="ECO:0000259" key="1">
    <source>
        <dbReference type="Pfam" id="PF02550"/>
    </source>
</evidence>
<dbReference type="InterPro" id="IPR003702">
    <property type="entry name" value="ActCoA_hydro_N"/>
</dbReference>
<organism evidence="2 3">
    <name type="scientific">Olpidium bornovanus</name>
    <dbReference type="NCBI Taxonomy" id="278681"/>
    <lineage>
        <taxon>Eukaryota</taxon>
        <taxon>Fungi</taxon>
        <taxon>Fungi incertae sedis</taxon>
        <taxon>Olpidiomycota</taxon>
        <taxon>Olpidiomycotina</taxon>
        <taxon>Olpidiomycetes</taxon>
        <taxon>Olpidiales</taxon>
        <taxon>Olpidiaceae</taxon>
        <taxon>Olpidium</taxon>
    </lineage>
</organism>
<feature type="domain" description="Acetyl-CoA hydrolase/transferase N-terminal" evidence="1">
    <location>
        <begin position="67"/>
        <end position="217"/>
    </location>
</feature>
<dbReference type="AlphaFoldDB" id="A0A8H7ZUU4"/>
<dbReference type="Gene3D" id="3.30.750.70">
    <property type="entry name" value="4-hydroxybutyrate coenzyme like domains"/>
    <property type="match status" value="1"/>
</dbReference>
<comment type="caution">
    <text evidence="2">The sequence shown here is derived from an EMBL/GenBank/DDBJ whole genome shotgun (WGS) entry which is preliminary data.</text>
</comment>
<dbReference type="Pfam" id="PF02550">
    <property type="entry name" value="AcetylCoA_hydro"/>
    <property type="match status" value="1"/>
</dbReference>
<sequence length="275" mass="29876">MFLLTSGAAGLLRRCGTASTRALPRQRTLSRRTLLTRKGDPVRCSSLDHAVAVVNHNDRVYVHGIAAVPTDMLQALSRRSDLRNVQLCHLHLEEKNPCDDPSLRSSFYTSHFFVGKRARSSVAQGTGHYIPVFLSEVPALMRRGILPIDVALLNVSPPDRHGYCSLGTEVAGAYPAAETAKIVVAQINPSMPRTFGSSQIHISAIDYVVEHDEPLPVVHAHISSDVERRIGAQIAELVPDGATLQMGIGAIPDAVLSGLHNHKDLGIHVSRITYL</sequence>
<evidence type="ECO:0000313" key="2">
    <source>
        <dbReference type="EMBL" id="KAG5459765.1"/>
    </source>
</evidence>
<dbReference type="OrthoDB" id="10250396at2759"/>
<name>A0A8H7ZUU4_9FUNG</name>
<proteinExistence type="predicted"/>
<keyword evidence="2" id="KW-0808">Transferase</keyword>
<keyword evidence="3" id="KW-1185">Reference proteome</keyword>
<dbReference type="PANTHER" id="PTHR21432:SF20">
    <property type="entry name" value="ACETYL-COA HYDROLASE"/>
    <property type="match status" value="1"/>
</dbReference>
<dbReference type="Gene3D" id="3.40.1080.10">
    <property type="entry name" value="Glutaconate Coenzyme A-transferase"/>
    <property type="match status" value="1"/>
</dbReference>
<protein>
    <submittedName>
        <fullName evidence="2">4-hydroxybutyrate coenzyme A transferase</fullName>
    </submittedName>
</protein>
<accession>A0A8H7ZUU4</accession>
<dbReference type="PANTHER" id="PTHR21432">
    <property type="entry name" value="ACETYL-COA HYDROLASE-RELATED"/>
    <property type="match status" value="1"/>
</dbReference>
<dbReference type="InterPro" id="IPR046433">
    <property type="entry name" value="ActCoA_hydro"/>
</dbReference>
<dbReference type="SUPFAM" id="SSF100950">
    <property type="entry name" value="NagB/RpiA/CoA transferase-like"/>
    <property type="match status" value="1"/>
</dbReference>
<dbReference type="Proteomes" id="UP000673691">
    <property type="component" value="Unassembled WGS sequence"/>
</dbReference>
<dbReference type="EMBL" id="JAEFCI010006333">
    <property type="protein sequence ID" value="KAG5459765.1"/>
    <property type="molecule type" value="Genomic_DNA"/>
</dbReference>
<dbReference type="GO" id="GO:0006083">
    <property type="term" value="P:acetate metabolic process"/>
    <property type="evidence" value="ECO:0007669"/>
    <property type="project" value="InterPro"/>
</dbReference>
<gene>
    <name evidence="2" type="ORF">BJ554DRAFT_8280</name>
</gene>
<evidence type="ECO:0000313" key="3">
    <source>
        <dbReference type="Proteomes" id="UP000673691"/>
    </source>
</evidence>